<evidence type="ECO:0000313" key="3">
    <source>
        <dbReference type="Proteomes" id="UP000529652"/>
    </source>
</evidence>
<dbReference type="PANTHER" id="PTHR46832">
    <property type="entry name" value="5'-METHYLTHIOADENOSINE/S-ADENOSYLHOMOCYSTEINE NUCLEOSIDASE"/>
    <property type="match status" value="1"/>
</dbReference>
<name>A0AB34Z3C8_BORAF</name>
<dbReference type="GO" id="GO:0019284">
    <property type="term" value="P:L-methionine salvage from S-adenosylmethionine"/>
    <property type="evidence" value="ECO:0007669"/>
    <property type="project" value="TreeGrafter"/>
</dbReference>
<gene>
    <name evidence="2" type="ORF">HNP63_001086</name>
</gene>
<protein>
    <submittedName>
        <fullName evidence="2">Nucleoside phosphorylase</fullName>
    </submittedName>
</protein>
<dbReference type="GO" id="GO:0005829">
    <property type="term" value="C:cytosol"/>
    <property type="evidence" value="ECO:0007669"/>
    <property type="project" value="TreeGrafter"/>
</dbReference>
<dbReference type="AlphaFoldDB" id="A0AB34Z3C8"/>
<dbReference type="Pfam" id="PF01048">
    <property type="entry name" value="PNP_UDP_1"/>
    <property type="match status" value="1"/>
</dbReference>
<accession>A0AB34Z3C8</accession>
<evidence type="ECO:0000259" key="1">
    <source>
        <dbReference type="Pfam" id="PF01048"/>
    </source>
</evidence>
<dbReference type="Proteomes" id="UP000529652">
    <property type="component" value="Unassembled WGS sequence"/>
</dbReference>
<sequence length="54" mass="6096">MEGAAVGHVSHIFNVPFIVIRSICDIVNKEKNEVEYNKFFELAAFNSAKVVQEI</sequence>
<dbReference type="Gene3D" id="3.40.50.1580">
    <property type="entry name" value="Nucleoside phosphorylase domain"/>
    <property type="match status" value="1"/>
</dbReference>
<dbReference type="GO" id="GO:0008930">
    <property type="term" value="F:methylthioadenosine nucleosidase activity"/>
    <property type="evidence" value="ECO:0007669"/>
    <property type="project" value="TreeGrafter"/>
</dbReference>
<organism evidence="2 3">
    <name type="scientific">Borreliella afzelii</name>
    <name type="common">Borrelia afzelii</name>
    <dbReference type="NCBI Taxonomy" id="29518"/>
    <lineage>
        <taxon>Bacteria</taxon>
        <taxon>Pseudomonadati</taxon>
        <taxon>Spirochaetota</taxon>
        <taxon>Spirochaetia</taxon>
        <taxon>Spirochaetales</taxon>
        <taxon>Borreliaceae</taxon>
        <taxon>Borreliella</taxon>
    </lineage>
</organism>
<dbReference type="EMBL" id="JACHGM010000007">
    <property type="protein sequence ID" value="MBB5141665.1"/>
    <property type="molecule type" value="Genomic_DNA"/>
</dbReference>
<evidence type="ECO:0000313" key="2">
    <source>
        <dbReference type="EMBL" id="MBB5141665.1"/>
    </source>
</evidence>
<comment type="caution">
    <text evidence="2">The sequence shown here is derived from an EMBL/GenBank/DDBJ whole genome shotgun (WGS) entry which is preliminary data.</text>
</comment>
<feature type="domain" description="Nucleoside phosphorylase" evidence="1">
    <location>
        <begin position="1"/>
        <end position="53"/>
    </location>
</feature>
<dbReference type="SUPFAM" id="SSF53167">
    <property type="entry name" value="Purine and uridine phosphorylases"/>
    <property type="match status" value="1"/>
</dbReference>
<proteinExistence type="predicted"/>
<dbReference type="GO" id="GO:0008782">
    <property type="term" value="F:adenosylhomocysteine nucleosidase activity"/>
    <property type="evidence" value="ECO:0007669"/>
    <property type="project" value="TreeGrafter"/>
</dbReference>
<dbReference type="GO" id="GO:0009116">
    <property type="term" value="P:nucleoside metabolic process"/>
    <property type="evidence" value="ECO:0007669"/>
    <property type="project" value="InterPro"/>
</dbReference>
<dbReference type="InterPro" id="IPR000845">
    <property type="entry name" value="Nucleoside_phosphorylase_d"/>
</dbReference>
<reference evidence="2 3" key="1">
    <citation type="submission" date="2020-08" db="EMBL/GenBank/DDBJ databases">
        <title>Genomic Encyclopedia of Type Strains, Phase IV (KMG-IV): sequencing the most valuable type-strain genomes for metagenomic binning, comparative biology and taxonomic classification.</title>
        <authorList>
            <person name="Goeker M."/>
        </authorList>
    </citation>
    <scope>NUCLEOTIDE SEQUENCE [LARGE SCALE GENOMIC DNA]</scope>
    <source>
        <strain evidence="2 3">DSM 10508</strain>
    </source>
</reference>
<dbReference type="PANTHER" id="PTHR46832:SF1">
    <property type="entry name" value="5'-METHYLTHIOADENOSINE_S-ADENOSYLHOMOCYSTEINE NUCLEOSIDASE"/>
    <property type="match status" value="1"/>
</dbReference>
<dbReference type="InterPro" id="IPR035994">
    <property type="entry name" value="Nucleoside_phosphorylase_sf"/>
</dbReference>